<dbReference type="AlphaFoldDB" id="A0A9X3X814"/>
<gene>
    <name evidence="1" type="ORF">KEG57_21775</name>
</gene>
<evidence type="ECO:0000313" key="2">
    <source>
        <dbReference type="Proteomes" id="UP001151081"/>
    </source>
</evidence>
<accession>A0A9X3X814</accession>
<proteinExistence type="predicted"/>
<evidence type="ECO:0000313" key="1">
    <source>
        <dbReference type="EMBL" id="MDC3983156.1"/>
    </source>
</evidence>
<organism evidence="1 2">
    <name type="scientific">Polyangium jinanense</name>
    <dbReference type="NCBI Taxonomy" id="2829994"/>
    <lineage>
        <taxon>Bacteria</taxon>
        <taxon>Pseudomonadati</taxon>
        <taxon>Myxococcota</taxon>
        <taxon>Polyangia</taxon>
        <taxon>Polyangiales</taxon>
        <taxon>Polyangiaceae</taxon>
        <taxon>Polyangium</taxon>
    </lineage>
</organism>
<comment type="caution">
    <text evidence="1">The sequence shown here is derived from an EMBL/GenBank/DDBJ whole genome shotgun (WGS) entry which is preliminary data.</text>
</comment>
<dbReference type="EMBL" id="JAGTJJ010000012">
    <property type="protein sequence ID" value="MDC3983156.1"/>
    <property type="molecule type" value="Genomic_DNA"/>
</dbReference>
<name>A0A9X3X814_9BACT</name>
<keyword evidence="2" id="KW-1185">Reference proteome</keyword>
<dbReference type="RefSeq" id="WP_272458771.1">
    <property type="nucleotide sequence ID" value="NZ_JAGTJJ010000012.1"/>
</dbReference>
<protein>
    <submittedName>
        <fullName evidence="1">Uncharacterized protein</fullName>
    </submittedName>
</protein>
<dbReference type="Proteomes" id="UP001151081">
    <property type="component" value="Unassembled WGS sequence"/>
</dbReference>
<reference evidence="1 2" key="1">
    <citation type="submission" date="2021-04" db="EMBL/GenBank/DDBJ databases">
        <title>Genome analysis of Polyangium sp.</title>
        <authorList>
            <person name="Li Y."/>
            <person name="Wang J."/>
        </authorList>
    </citation>
    <scope>NUCLEOTIDE SEQUENCE [LARGE SCALE GENOMIC DNA]</scope>
    <source>
        <strain evidence="1 2">SDU14</strain>
    </source>
</reference>
<sequence length="117" mass="13060">MTDADKVADFYSGAQMLPFVAAWAYVVANRERVLELLDAFEKAYEQMIPLHAAGKIYAGDAEFTAENLDRVKRIRLLLQPGLDSREAMQAAPEILALAERCWKGLTGKDVFPLGQEE</sequence>